<proteinExistence type="predicted"/>
<reference evidence="5 6" key="1">
    <citation type="journal article" date="2019" name="G3 (Bethesda)">
        <title>Sequencing of a Wild Apple (Malus baccata) Genome Unravels the Differences Between Cultivated and Wild Apple Species Regarding Disease Resistance and Cold Tolerance.</title>
        <authorList>
            <person name="Chen X."/>
        </authorList>
    </citation>
    <scope>NUCLEOTIDE SEQUENCE [LARGE SCALE GENOMIC DNA]</scope>
    <source>
        <strain evidence="6">cv. Shandingzi</strain>
        <tissue evidence="5">Leaves</tissue>
    </source>
</reference>
<sequence length="283" mass="31843">MAIDRGKRYTLSDIDCEVVTIDVVCTKGITSSQSHIVDVEDIPIFFGSDCIEDFLLWVEDVEKRFKTQPIPEREMVKIVASCLDGDVGLWCDHMQESRRQQEAKVMENDISLCQEAVEAKRNHSSHCTWHPPTSPCSLSIISRKASLFILDKLKHSLSLALVHFGINSTDVILEIGPGTGNLIKKLLEAGKRFIAVEIDTYMVLELQFRGIEESDRQRPVKVDSQDCCRRDRHLLRLTADLWDTVCTGVLTNLNFPDPDVSSVAISILIAIPSYRLSKLTADL</sequence>
<accession>A0A540N484</accession>
<comment type="caution">
    <text evidence="5">The sequence shown here is derived from an EMBL/GenBank/DDBJ whole genome shotgun (WGS) entry which is preliminary data.</text>
</comment>
<gene>
    <name evidence="5" type="ORF">C1H46_008545</name>
</gene>
<evidence type="ECO:0008006" key="7">
    <source>
        <dbReference type="Google" id="ProtNLM"/>
    </source>
</evidence>
<keyword evidence="4" id="KW-0694">RNA-binding</keyword>
<evidence type="ECO:0000313" key="6">
    <source>
        <dbReference type="Proteomes" id="UP000315295"/>
    </source>
</evidence>
<dbReference type="Proteomes" id="UP000315295">
    <property type="component" value="Unassembled WGS sequence"/>
</dbReference>
<dbReference type="InterPro" id="IPR037501">
    <property type="entry name" value="TPLATE"/>
</dbReference>
<evidence type="ECO:0000256" key="4">
    <source>
        <dbReference type="ARBA" id="ARBA00022884"/>
    </source>
</evidence>
<dbReference type="GO" id="GO:0008168">
    <property type="term" value="F:methyltransferase activity"/>
    <property type="evidence" value="ECO:0007669"/>
    <property type="project" value="UniProtKB-KW"/>
</dbReference>
<evidence type="ECO:0000256" key="2">
    <source>
        <dbReference type="ARBA" id="ARBA00022679"/>
    </source>
</evidence>
<evidence type="ECO:0000256" key="1">
    <source>
        <dbReference type="ARBA" id="ARBA00022603"/>
    </source>
</evidence>
<dbReference type="PANTHER" id="PTHR36029:SF1">
    <property type="entry name" value="PROTEIN TPLATE"/>
    <property type="match status" value="1"/>
</dbReference>
<organism evidence="5 6">
    <name type="scientific">Malus baccata</name>
    <name type="common">Siberian crab apple</name>
    <name type="synonym">Pyrus baccata</name>
    <dbReference type="NCBI Taxonomy" id="106549"/>
    <lineage>
        <taxon>Eukaryota</taxon>
        <taxon>Viridiplantae</taxon>
        <taxon>Streptophyta</taxon>
        <taxon>Embryophyta</taxon>
        <taxon>Tracheophyta</taxon>
        <taxon>Spermatophyta</taxon>
        <taxon>Magnoliopsida</taxon>
        <taxon>eudicotyledons</taxon>
        <taxon>Gunneridae</taxon>
        <taxon>Pentapetalae</taxon>
        <taxon>rosids</taxon>
        <taxon>fabids</taxon>
        <taxon>Rosales</taxon>
        <taxon>Rosaceae</taxon>
        <taxon>Amygdaloideae</taxon>
        <taxon>Maleae</taxon>
        <taxon>Malus</taxon>
    </lineage>
</organism>
<name>A0A540N484_MALBA</name>
<keyword evidence="6" id="KW-1185">Reference proteome</keyword>
<dbReference type="GO" id="GO:0032259">
    <property type="term" value="P:methylation"/>
    <property type="evidence" value="ECO:0007669"/>
    <property type="project" value="UniProtKB-KW"/>
</dbReference>
<dbReference type="Gene3D" id="3.40.50.150">
    <property type="entry name" value="Vaccinia Virus protein VP39"/>
    <property type="match status" value="1"/>
</dbReference>
<dbReference type="GO" id="GO:0003723">
    <property type="term" value="F:RNA binding"/>
    <property type="evidence" value="ECO:0007669"/>
    <property type="project" value="UniProtKB-KW"/>
</dbReference>
<dbReference type="SUPFAM" id="SSF53335">
    <property type="entry name" value="S-adenosyl-L-methionine-dependent methyltransferases"/>
    <property type="match status" value="1"/>
</dbReference>
<dbReference type="AlphaFoldDB" id="A0A540N484"/>
<dbReference type="Pfam" id="PF00398">
    <property type="entry name" value="RrnaAD"/>
    <property type="match status" value="1"/>
</dbReference>
<dbReference type="InterPro" id="IPR029063">
    <property type="entry name" value="SAM-dependent_MTases_sf"/>
</dbReference>
<dbReference type="PANTHER" id="PTHR36029">
    <property type="entry name" value="TSET COMPLEX MEMBER TSTA"/>
    <property type="match status" value="1"/>
</dbReference>
<evidence type="ECO:0000256" key="3">
    <source>
        <dbReference type="ARBA" id="ARBA00022691"/>
    </source>
</evidence>
<keyword evidence="3" id="KW-0949">S-adenosyl-L-methionine</keyword>
<keyword evidence="1" id="KW-0489">Methyltransferase</keyword>
<dbReference type="STRING" id="106549.A0A540N484"/>
<keyword evidence="2" id="KW-0808">Transferase</keyword>
<dbReference type="InterPro" id="IPR001737">
    <property type="entry name" value="KsgA/Erm"/>
</dbReference>
<protein>
    <recommendedName>
        <fullName evidence="7">rRNA adenine N(6)-methyltransferase</fullName>
    </recommendedName>
</protein>
<dbReference type="EMBL" id="VIEB01000114">
    <property type="protein sequence ID" value="TQE05862.1"/>
    <property type="molecule type" value="Genomic_DNA"/>
</dbReference>
<dbReference type="GO" id="GO:0006897">
    <property type="term" value="P:endocytosis"/>
    <property type="evidence" value="ECO:0007669"/>
    <property type="project" value="InterPro"/>
</dbReference>
<evidence type="ECO:0000313" key="5">
    <source>
        <dbReference type="EMBL" id="TQE05862.1"/>
    </source>
</evidence>